<name>A0A2S8AE65_9FLAO</name>
<dbReference type="EMBL" id="PSZM01000035">
    <property type="protein sequence ID" value="PQL93348.1"/>
    <property type="molecule type" value="Genomic_DNA"/>
</dbReference>
<comment type="caution">
    <text evidence="1">The sequence shown here is derived from an EMBL/GenBank/DDBJ whole genome shotgun (WGS) entry which is preliminary data.</text>
</comment>
<sequence>MNLTQELLLNKYGQGIESKEILLSSFYEMSLEDKRNYLKDLSNLIIQSKPIKEDIDLAILDSGLKRTYTPCILLEKGINMNNLYKIVNLPENEIQKVVILLLSLFKIPYNRRFLNERNNLNKWWYWDLSKIQEEELKKMLKIQKDR</sequence>
<dbReference type="Pfam" id="PF19383">
    <property type="entry name" value="DUF5958"/>
    <property type="match status" value="1"/>
</dbReference>
<dbReference type="RefSeq" id="WP_105246539.1">
    <property type="nucleotide sequence ID" value="NZ_PSZM01000035.1"/>
</dbReference>
<reference evidence="1 2" key="1">
    <citation type="submission" date="2018-02" db="EMBL/GenBank/DDBJ databases">
        <title>Genome sequences of Apibacter spp., gut symbionts of Asian honey bees.</title>
        <authorList>
            <person name="Kwong W.K."/>
            <person name="Steele M.I."/>
            <person name="Moran N.A."/>
        </authorList>
    </citation>
    <scope>NUCLEOTIDE SEQUENCE [LARGE SCALE GENOMIC DNA]</scope>
    <source>
        <strain evidence="2">wkB301</strain>
    </source>
</reference>
<dbReference type="OrthoDB" id="1376919at2"/>
<keyword evidence="2" id="KW-1185">Reference proteome</keyword>
<dbReference type="InterPro" id="IPR046002">
    <property type="entry name" value="DUF5958"/>
</dbReference>
<protein>
    <submittedName>
        <fullName evidence="1">Uncharacterized protein</fullName>
    </submittedName>
</protein>
<dbReference type="AlphaFoldDB" id="A0A2S8AE65"/>
<proteinExistence type="predicted"/>
<accession>A0A2S8AE65</accession>
<evidence type="ECO:0000313" key="1">
    <source>
        <dbReference type="EMBL" id="PQL93348.1"/>
    </source>
</evidence>
<gene>
    <name evidence="1" type="ORF">C4S77_05070</name>
</gene>
<dbReference type="Proteomes" id="UP000238042">
    <property type="component" value="Unassembled WGS sequence"/>
</dbReference>
<evidence type="ECO:0000313" key="2">
    <source>
        <dbReference type="Proteomes" id="UP000238042"/>
    </source>
</evidence>
<organism evidence="1 2">
    <name type="scientific">Apibacter adventoris</name>
    <dbReference type="NCBI Taxonomy" id="1679466"/>
    <lineage>
        <taxon>Bacteria</taxon>
        <taxon>Pseudomonadati</taxon>
        <taxon>Bacteroidota</taxon>
        <taxon>Flavobacteriia</taxon>
        <taxon>Flavobacteriales</taxon>
        <taxon>Weeksellaceae</taxon>
        <taxon>Apibacter</taxon>
    </lineage>
</organism>